<dbReference type="GO" id="GO:0005634">
    <property type="term" value="C:nucleus"/>
    <property type="evidence" value="ECO:0007669"/>
    <property type="project" value="TreeGrafter"/>
</dbReference>
<gene>
    <name evidence="2" type="ORF">ALC60_07160</name>
</gene>
<evidence type="ECO:0000259" key="1">
    <source>
        <dbReference type="PROSITE" id="PS51029"/>
    </source>
</evidence>
<dbReference type="STRING" id="64791.A0A151X0Q4"/>
<protein>
    <submittedName>
        <fullName evidence="2">Transcription factor Adf-1</fullName>
    </submittedName>
</protein>
<proteinExistence type="predicted"/>
<dbReference type="SMART" id="SM00595">
    <property type="entry name" value="MADF"/>
    <property type="match status" value="1"/>
</dbReference>
<dbReference type="EMBL" id="KQ982608">
    <property type="protein sequence ID" value="KYQ53922.1"/>
    <property type="molecule type" value="Genomic_DNA"/>
</dbReference>
<keyword evidence="3" id="KW-1185">Reference proteome</keyword>
<dbReference type="Pfam" id="PF10545">
    <property type="entry name" value="MADF_DNA_bdg"/>
    <property type="match status" value="1"/>
</dbReference>
<dbReference type="GO" id="GO:0005667">
    <property type="term" value="C:transcription regulator complex"/>
    <property type="evidence" value="ECO:0007669"/>
    <property type="project" value="TreeGrafter"/>
</dbReference>
<organism evidence="2 3">
    <name type="scientific">Mycetomoellerius zeteki</name>
    <dbReference type="NCBI Taxonomy" id="64791"/>
    <lineage>
        <taxon>Eukaryota</taxon>
        <taxon>Metazoa</taxon>
        <taxon>Ecdysozoa</taxon>
        <taxon>Arthropoda</taxon>
        <taxon>Hexapoda</taxon>
        <taxon>Insecta</taxon>
        <taxon>Pterygota</taxon>
        <taxon>Neoptera</taxon>
        <taxon>Endopterygota</taxon>
        <taxon>Hymenoptera</taxon>
        <taxon>Apocrita</taxon>
        <taxon>Aculeata</taxon>
        <taxon>Formicoidea</taxon>
        <taxon>Formicidae</taxon>
        <taxon>Myrmicinae</taxon>
        <taxon>Mycetomoellerius</taxon>
    </lineage>
</organism>
<dbReference type="InterPro" id="IPR039353">
    <property type="entry name" value="TF_Adf1"/>
</dbReference>
<dbReference type="PANTHER" id="PTHR12243">
    <property type="entry name" value="MADF DOMAIN TRANSCRIPTION FACTOR"/>
    <property type="match status" value="1"/>
</dbReference>
<feature type="domain" description="MADF" evidence="1">
    <location>
        <begin position="42"/>
        <end position="133"/>
    </location>
</feature>
<evidence type="ECO:0000313" key="3">
    <source>
        <dbReference type="Proteomes" id="UP000075809"/>
    </source>
</evidence>
<sequence>MHDHDEYSMRFENEEEEVYLDDGLDISNENSINTYMKHGDELLIDMVRSRPYLYNKMVQNYKDAEMKENAWTEIATALNITSIECKNRWLRLRQRFSKERQLREQETRSGSKKPTRQKWMLFDSLTFLERRITQRRLSSFNSANKLAKSPYCSRRVLMGRTHHRLFLQRLDFFAFHAEYNARLATCIAQRNNIMFSSSIVNNLQKGCQRKSYYTNKTTYSTELYLYRIILQNLYMYTYI</sequence>
<dbReference type="Proteomes" id="UP000075809">
    <property type="component" value="Unassembled WGS sequence"/>
</dbReference>
<name>A0A151X0Q4_9HYME</name>
<dbReference type="PROSITE" id="PS51029">
    <property type="entry name" value="MADF"/>
    <property type="match status" value="1"/>
</dbReference>
<dbReference type="AlphaFoldDB" id="A0A151X0Q4"/>
<dbReference type="GO" id="GO:0006357">
    <property type="term" value="P:regulation of transcription by RNA polymerase II"/>
    <property type="evidence" value="ECO:0007669"/>
    <property type="project" value="TreeGrafter"/>
</dbReference>
<reference evidence="2 3" key="1">
    <citation type="submission" date="2015-09" db="EMBL/GenBank/DDBJ databases">
        <title>Trachymyrmex zeteki WGS genome.</title>
        <authorList>
            <person name="Nygaard S."/>
            <person name="Hu H."/>
            <person name="Boomsma J."/>
            <person name="Zhang G."/>
        </authorList>
    </citation>
    <scope>NUCLEOTIDE SEQUENCE [LARGE SCALE GENOMIC DNA]</scope>
    <source>
        <strain evidence="2">Tzet28-1</strain>
        <tissue evidence="2">Whole body</tissue>
    </source>
</reference>
<accession>A0A151X0Q4</accession>
<evidence type="ECO:0000313" key="2">
    <source>
        <dbReference type="EMBL" id="KYQ53922.1"/>
    </source>
</evidence>
<dbReference type="PANTHER" id="PTHR12243:SF67">
    <property type="entry name" value="COREPRESSOR OF PANGOLIN, ISOFORM A-RELATED"/>
    <property type="match status" value="1"/>
</dbReference>
<dbReference type="InterPro" id="IPR006578">
    <property type="entry name" value="MADF-dom"/>
</dbReference>